<organism evidence="3 4">
    <name type="scientific">Amylocarpus encephaloides</name>
    <dbReference type="NCBI Taxonomy" id="45428"/>
    <lineage>
        <taxon>Eukaryota</taxon>
        <taxon>Fungi</taxon>
        <taxon>Dikarya</taxon>
        <taxon>Ascomycota</taxon>
        <taxon>Pezizomycotina</taxon>
        <taxon>Leotiomycetes</taxon>
        <taxon>Helotiales</taxon>
        <taxon>Helotiales incertae sedis</taxon>
        <taxon>Amylocarpus</taxon>
    </lineage>
</organism>
<comment type="caution">
    <text evidence="3">The sequence shown here is derived from an EMBL/GenBank/DDBJ whole genome shotgun (WGS) entry which is preliminary data.</text>
</comment>
<dbReference type="Pfam" id="PF00266">
    <property type="entry name" value="Aminotran_5"/>
    <property type="match status" value="1"/>
</dbReference>
<dbReference type="SUPFAM" id="SSF53383">
    <property type="entry name" value="PLP-dependent transferases"/>
    <property type="match status" value="1"/>
</dbReference>
<sequence length="417" mass="46415">TGSFGTFPKAISDLRRAYLDECEKSPDPFIRYELGKIMDQNRKAVANLMGAPVETVVFVPNATTGVNTVLRNIEWNEDGQDEILYFNTIYGACGKAVAYVCEYSRDSVQAREINLTYPLPESMILATFRDTIKASRAAGKVPRIAIFDTISSLPGIRMPFEALTKICQEEGVLSLVDGAHGIGHIPISFQTFQPDFFVSNVHKWLYVPRGCAVFYVPVKNQHLIRTSIPTSHGFVPKKGLGSPNPLPNSGKGEFVENFEFNGTIDNTNYLVVGESIRWRQEACGGEKVINDYCINLAHEGGKLVAEILGTNILDNEEHTLTQCCLVNVLLPVSTQPYENFQVVEEEKKGLVTPWLEQTLISDYKTFIAIYSFQGQWWARLSAQIYLDKSDFEWAGHTLKALCERAGKGDVSSFAGTN</sequence>
<keyword evidence="3" id="KW-0808">Transferase</keyword>
<dbReference type="AlphaFoldDB" id="A0A9P8C705"/>
<dbReference type="PANTHER" id="PTHR43092:SF2">
    <property type="entry name" value="HERCYNYLCYSTEINE SULFOXIDE LYASE"/>
    <property type="match status" value="1"/>
</dbReference>
<dbReference type="Proteomes" id="UP000824998">
    <property type="component" value="Unassembled WGS sequence"/>
</dbReference>
<feature type="domain" description="Aminotransferase class V" evidence="2">
    <location>
        <begin position="33"/>
        <end position="218"/>
    </location>
</feature>
<reference evidence="3" key="1">
    <citation type="journal article" date="2021" name="IMA Fungus">
        <title>Genomic characterization of three marine fungi, including Emericellopsis atlantica sp. nov. with signatures of a generalist lifestyle and marine biomass degradation.</title>
        <authorList>
            <person name="Hagestad O.C."/>
            <person name="Hou L."/>
            <person name="Andersen J.H."/>
            <person name="Hansen E.H."/>
            <person name="Altermark B."/>
            <person name="Li C."/>
            <person name="Kuhnert E."/>
            <person name="Cox R.J."/>
            <person name="Crous P.W."/>
            <person name="Spatafora J.W."/>
            <person name="Lail K."/>
            <person name="Amirebrahimi M."/>
            <person name="Lipzen A."/>
            <person name="Pangilinan J."/>
            <person name="Andreopoulos W."/>
            <person name="Hayes R.D."/>
            <person name="Ng V."/>
            <person name="Grigoriev I.V."/>
            <person name="Jackson S.A."/>
            <person name="Sutton T.D.S."/>
            <person name="Dobson A.D.W."/>
            <person name="Rama T."/>
        </authorList>
    </citation>
    <scope>NUCLEOTIDE SEQUENCE</scope>
    <source>
        <strain evidence="3">TRa018bII</strain>
    </source>
</reference>
<keyword evidence="1" id="KW-0663">Pyridoxal phosphate</keyword>
<dbReference type="PANTHER" id="PTHR43092">
    <property type="entry name" value="L-CYSTEINE DESULFHYDRASE"/>
    <property type="match status" value="1"/>
</dbReference>
<evidence type="ECO:0000313" key="3">
    <source>
        <dbReference type="EMBL" id="KAG9235860.1"/>
    </source>
</evidence>
<dbReference type="OrthoDB" id="5978656at2759"/>
<keyword evidence="4" id="KW-1185">Reference proteome</keyword>
<evidence type="ECO:0000259" key="2">
    <source>
        <dbReference type="Pfam" id="PF00266"/>
    </source>
</evidence>
<evidence type="ECO:0000313" key="4">
    <source>
        <dbReference type="Proteomes" id="UP000824998"/>
    </source>
</evidence>
<proteinExistence type="predicted"/>
<dbReference type="InterPro" id="IPR015421">
    <property type="entry name" value="PyrdxlP-dep_Trfase_major"/>
</dbReference>
<dbReference type="GO" id="GO:0016740">
    <property type="term" value="F:transferase activity"/>
    <property type="evidence" value="ECO:0007669"/>
    <property type="project" value="UniProtKB-KW"/>
</dbReference>
<accession>A0A9P8C705</accession>
<dbReference type="EMBL" id="MU251421">
    <property type="protein sequence ID" value="KAG9235860.1"/>
    <property type="molecule type" value="Genomic_DNA"/>
</dbReference>
<protein>
    <submittedName>
        <fullName evidence="3">Pyridoxal phosphate-dependent transferase</fullName>
    </submittedName>
</protein>
<evidence type="ECO:0000256" key="1">
    <source>
        <dbReference type="ARBA" id="ARBA00022898"/>
    </source>
</evidence>
<gene>
    <name evidence="3" type="ORF">BJ875DRAFT_373445</name>
</gene>
<dbReference type="Gene3D" id="3.40.640.10">
    <property type="entry name" value="Type I PLP-dependent aspartate aminotransferase-like (Major domain)"/>
    <property type="match status" value="1"/>
</dbReference>
<dbReference type="InterPro" id="IPR000192">
    <property type="entry name" value="Aminotrans_V_dom"/>
</dbReference>
<dbReference type="InterPro" id="IPR015424">
    <property type="entry name" value="PyrdxlP-dep_Trfase"/>
</dbReference>
<feature type="non-terminal residue" evidence="3">
    <location>
        <position position="1"/>
    </location>
</feature>
<name>A0A9P8C705_9HELO</name>